<dbReference type="Proteomes" id="UP000462055">
    <property type="component" value="Unassembled WGS sequence"/>
</dbReference>
<dbReference type="GO" id="GO:0003677">
    <property type="term" value="F:DNA binding"/>
    <property type="evidence" value="ECO:0007669"/>
    <property type="project" value="InterPro"/>
</dbReference>
<evidence type="ECO:0000313" key="1">
    <source>
        <dbReference type="EMBL" id="MWA05824.1"/>
    </source>
</evidence>
<organism evidence="1 2">
    <name type="scientific">Actinomadura physcomitrii</name>
    <dbReference type="NCBI Taxonomy" id="2650748"/>
    <lineage>
        <taxon>Bacteria</taxon>
        <taxon>Bacillati</taxon>
        <taxon>Actinomycetota</taxon>
        <taxon>Actinomycetes</taxon>
        <taxon>Streptosporangiales</taxon>
        <taxon>Thermomonosporaceae</taxon>
        <taxon>Actinomadura</taxon>
    </lineage>
</organism>
<proteinExistence type="predicted"/>
<dbReference type="RefSeq" id="WP_151598249.1">
    <property type="nucleotide sequence ID" value="NZ_WBMS02000042.1"/>
</dbReference>
<name>A0A6I4MNX3_9ACTN</name>
<reference evidence="1" key="1">
    <citation type="submission" date="2019-12" db="EMBL/GenBank/DDBJ databases">
        <title>Actinomadura physcomitrii sp. nov., a novel actinomycete isolated from moss [Physcomitrium sphaericum (Ludw) Fuernr].</title>
        <authorList>
            <person name="Zhuang X."/>
        </authorList>
    </citation>
    <scope>NUCLEOTIDE SEQUENCE [LARGE SCALE GENOMIC DNA]</scope>
    <source>
        <strain evidence="1">LD22</strain>
    </source>
</reference>
<dbReference type="Gene3D" id="1.10.260.40">
    <property type="entry name" value="lambda repressor-like DNA-binding domains"/>
    <property type="match status" value="1"/>
</dbReference>
<protein>
    <submittedName>
        <fullName evidence="1">Uncharacterized protein</fullName>
    </submittedName>
</protein>
<dbReference type="AlphaFoldDB" id="A0A6I4MNX3"/>
<evidence type="ECO:0000313" key="2">
    <source>
        <dbReference type="Proteomes" id="UP000462055"/>
    </source>
</evidence>
<comment type="caution">
    <text evidence="1">The sequence shown here is derived from an EMBL/GenBank/DDBJ whole genome shotgun (WGS) entry which is preliminary data.</text>
</comment>
<dbReference type="EMBL" id="WBMS02000042">
    <property type="protein sequence ID" value="MWA05824.1"/>
    <property type="molecule type" value="Genomic_DNA"/>
</dbReference>
<keyword evidence="2" id="KW-1185">Reference proteome</keyword>
<accession>A0A6I4MNX3</accession>
<sequence>MNQLVAFNLARARRQKGWTQEETAARLTAATGKRWTSATLGAAERSSETGRTREFDANELMAFCRVFAQPLAYFFLPSRPNGAWLYSLGAHADGEAETIETLDLLIMAMAMKPSAEFRDAIAPVLAHRGLTWRVGYFSATDAEREGQVIVSATSSEATLETIAMQLRSMLRLIEQPLAGGTS</sequence>
<dbReference type="InterPro" id="IPR010982">
    <property type="entry name" value="Lambda_DNA-bd_dom_sf"/>
</dbReference>
<gene>
    <name evidence="1" type="ORF">F8568_036810</name>
</gene>